<accession>A0A507C8I0</accession>
<dbReference type="AlphaFoldDB" id="A0A507C8I0"/>
<dbReference type="InterPro" id="IPR032675">
    <property type="entry name" value="LRR_dom_sf"/>
</dbReference>
<proteinExistence type="predicted"/>
<evidence type="ECO:0000313" key="2">
    <source>
        <dbReference type="EMBL" id="TPX34306.1"/>
    </source>
</evidence>
<dbReference type="EMBL" id="QEAO01000014">
    <property type="protein sequence ID" value="TPX34306.1"/>
    <property type="molecule type" value="Genomic_DNA"/>
</dbReference>
<reference evidence="2 3" key="1">
    <citation type="journal article" date="2019" name="Sci. Rep.">
        <title>Comparative genomics of chytrid fungi reveal insights into the obligate biotrophic and pathogenic lifestyle of Synchytrium endobioticum.</title>
        <authorList>
            <person name="van de Vossenberg B.T.L.H."/>
            <person name="Warris S."/>
            <person name="Nguyen H.D.T."/>
            <person name="van Gent-Pelzer M.P.E."/>
            <person name="Joly D.L."/>
            <person name="van de Geest H.C."/>
            <person name="Bonants P.J.M."/>
            <person name="Smith D.S."/>
            <person name="Levesque C.A."/>
            <person name="van der Lee T.A.J."/>
        </authorList>
    </citation>
    <scope>NUCLEOTIDE SEQUENCE [LARGE SCALE GENOMIC DNA]</scope>
    <source>
        <strain evidence="2 3">JEL517</strain>
    </source>
</reference>
<dbReference type="GeneID" id="42004264"/>
<evidence type="ECO:0000256" key="1">
    <source>
        <dbReference type="SAM" id="MobiDB-lite"/>
    </source>
</evidence>
<name>A0A507C8I0_9FUNG</name>
<evidence type="ECO:0008006" key="4">
    <source>
        <dbReference type="Google" id="ProtNLM"/>
    </source>
</evidence>
<gene>
    <name evidence="2" type="ORF">SmJEL517_g03039</name>
</gene>
<sequence length="300" mass="33749">MDEVMMHSPVSPTKASNINELPIDLFEHILSFLASDTRNLLPILTVSKSWHCVSLPIFTKSLRFVSVRQRQRFQTLLKPPLQPENPSTPTTTSNDDSEWVVRARRGSSESLQTNSNGNSVFEPLSIHTTHLDMGLNPLPKKFTSDVDVALPSPSPVVTSPEGLSERSYGKSWESRFISPFLDLVSERCRNLQELNLGGTVFYDQAISEVLRSCPNLQKLELGCSSIKQAGLLSITECGKNLRYLGLTGLFRFRRLHQDVFVEIVEGCVNLRCVVIRECPDLDAEVVARVQKERPWLRIVT</sequence>
<protein>
    <recommendedName>
        <fullName evidence="4">F-box domain-containing protein</fullName>
    </recommendedName>
</protein>
<dbReference type="STRING" id="1806994.A0A507C8I0"/>
<evidence type="ECO:0000313" key="3">
    <source>
        <dbReference type="Proteomes" id="UP000319731"/>
    </source>
</evidence>
<dbReference type="OrthoDB" id="2160613at2759"/>
<dbReference type="RefSeq" id="XP_031025070.1">
    <property type="nucleotide sequence ID" value="XM_031168967.1"/>
</dbReference>
<dbReference type="InterPro" id="IPR036047">
    <property type="entry name" value="F-box-like_dom_sf"/>
</dbReference>
<feature type="compositionally biased region" description="Low complexity" evidence="1">
    <location>
        <begin position="84"/>
        <end position="94"/>
    </location>
</feature>
<dbReference type="SUPFAM" id="SSF81383">
    <property type="entry name" value="F-box domain"/>
    <property type="match status" value="1"/>
</dbReference>
<dbReference type="Proteomes" id="UP000319731">
    <property type="component" value="Unassembled WGS sequence"/>
</dbReference>
<organism evidence="2 3">
    <name type="scientific">Synchytrium microbalum</name>
    <dbReference type="NCBI Taxonomy" id="1806994"/>
    <lineage>
        <taxon>Eukaryota</taxon>
        <taxon>Fungi</taxon>
        <taxon>Fungi incertae sedis</taxon>
        <taxon>Chytridiomycota</taxon>
        <taxon>Chytridiomycota incertae sedis</taxon>
        <taxon>Chytridiomycetes</taxon>
        <taxon>Synchytriales</taxon>
        <taxon>Synchytriaceae</taxon>
        <taxon>Synchytrium</taxon>
    </lineage>
</organism>
<keyword evidence="3" id="KW-1185">Reference proteome</keyword>
<dbReference type="SUPFAM" id="SSF52047">
    <property type="entry name" value="RNI-like"/>
    <property type="match status" value="1"/>
</dbReference>
<dbReference type="PANTHER" id="PTHR16134:SF119">
    <property type="entry name" value="AT02038P-RELATED"/>
    <property type="match status" value="1"/>
</dbReference>
<comment type="caution">
    <text evidence="2">The sequence shown here is derived from an EMBL/GenBank/DDBJ whole genome shotgun (WGS) entry which is preliminary data.</text>
</comment>
<feature type="region of interest" description="Disordered" evidence="1">
    <location>
        <begin position="76"/>
        <end position="99"/>
    </location>
</feature>
<dbReference type="Gene3D" id="3.80.10.10">
    <property type="entry name" value="Ribonuclease Inhibitor"/>
    <property type="match status" value="1"/>
</dbReference>
<dbReference type="PANTHER" id="PTHR16134">
    <property type="entry name" value="F-BOX/TPR REPEAT PROTEIN POF3"/>
    <property type="match status" value="1"/>
</dbReference>